<proteinExistence type="predicted"/>
<sequence length="93" mass="10096">MSKVEAMLCHLTHFCLDGVSCETWQRGDLAGPGLCGGSGPVTPRRPRLLCLHWPIGAQWGTINHYASCIPSALLQLGCLEAVSRALRRMSCEC</sequence>
<dbReference type="Proteomes" id="UP001152622">
    <property type="component" value="Chromosome 13"/>
</dbReference>
<protein>
    <submittedName>
        <fullName evidence="1">Uncharacterized protein</fullName>
    </submittedName>
</protein>
<comment type="caution">
    <text evidence="1">The sequence shown here is derived from an EMBL/GenBank/DDBJ whole genome shotgun (WGS) entry which is preliminary data.</text>
</comment>
<evidence type="ECO:0000313" key="2">
    <source>
        <dbReference type="Proteomes" id="UP001152622"/>
    </source>
</evidence>
<name>A0A9Q1ILM7_SYNKA</name>
<dbReference type="AlphaFoldDB" id="A0A9Q1ILM7"/>
<reference evidence="1" key="1">
    <citation type="journal article" date="2023" name="Science">
        <title>Genome structures resolve the early diversification of teleost fishes.</title>
        <authorList>
            <person name="Parey E."/>
            <person name="Louis A."/>
            <person name="Montfort J."/>
            <person name="Bouchez O."/>
            <person name="Roques C."/>
            <person name="Iampietro C."/>
            <person name="Lluch J."/>
            <person name="Castinel A."/>
            <person name="Donnadieu C."/>
            <person name="Desvignes T."/>
            <person name="Floi Bucao C."/>
            <person name="Jouanno E."/>
            <person name="Wen M."/>
            <person name="Mejri S."/>
            <person name="Dirks R."/>
            <person name="Jansen H."/>
            <person name="Henkel C."/>
            <person name="Chen W.J."/>
            <person name="Zahm M."/>
            <person name="Cabau C."/>
            <person name="Klopp C."/>
            <person name="Thompson A.W."/>
            <person name="Robinson-Rechavi M."/>
            <person name="Braasch I."/>
            <person name="Lecointre G."/>
            <person name="Bobe J."/>
            <person name="Postlethwait J.H."/>
            <person name="Berthelot C."/>
            <person name="Roest Crollius H."/>
            <person name="Guiguen Y."/>
        </authorList>
    </citation>
    <scope>NUCLEOTIDE SEQUENCE</scope>
    <source>
        <strain evidence="1">WJC10195</strain>
    </source>
</reference>
<dbReference type="EMBL" id="JAINUF010000013">
    <property type="protein sequence ID" value="KAJ8344383.1"/>
    <property type="molecule type" value="Genomic_DNA"/>
</dbReference>
<evidence type="ECO:0000313" key="1">
    <source>
        <dbReference type="EMBL" id="KAJ8344383.1"/>
    </source>
</evidence>
<organism evidence="1 2">
    <name type="scientific">Synaphobranchus kaupii</name>
    <name type="common">Kaup's arrowtooth eel</name>
    <dbReference type="NCBI Taxonomy" id="118154"/>
    <lineage>
        <taxon>Eukaryota</taxon>
        <taxon>Metazoa</taxon>
        <taxon>Chordata</taxon>
        <taxon>Craniata</taxon>
        <taxon>Vertebrata</taxon>
        <taxon>Euteleostomi</taxon>
        <taxon>Actinopterygii</taxon>
        <taxon>Neopterygii</taxon>
        <taxon>Teleostei</taxon>
        <taxon>Anguilliformes</taxon>
        <taxon>Synaphobranchidae</taxon>
        <taxon>Synaphobranchus</taxon>
    </lineage>
</organism>
<gene>
    <name evidence="1" type="ORF">SKAU_G00317120</name>
</gene>
<keyword evidence="2" id="KW-1185">Reference proteome</keyword>
<accession>A0A9Q1ILM7</accession>